<dbReference type="RefSeq" id="WP_067006929.1">
    <property type="nucleotide sequence ID" value="NZ_CP065728.1"/>
</dbReference>
<dbReference type="Proteomes" id="UP000092575">
    <property type="component" value="Unassembled WGS sequence"/>
</dbReference>
<keyword evidence="4" id="KW-1185">Reference proteome</keyword>
<dbReference type="Proteomes" id="UP000594834">
    <property type="component" value="Chromosome"/>
</dbReference>
<gene>
    <name evidence="1" type="ORF">A7456_08030</name>
    <name evidence="2" type="ORF">I6G26_09550</name>
</gene>
<name>A0A1B8QRW7_MORNO</name>
<organism evidence="1 3">
    <name type="scientific">Moraxella nonliquefaciens</name>
    <dbReference type="NCBI Taxonomy" id="478"/>
    <lineage>
        <taxon>Bacteria</taxon>
        <taxon>Pseudomonadati</taxon>
        <taxon>Pseudomonadota</taxon>
        <taxon>Gammaproteobacteria</taxon>
        <taxon>Moraxellales</taxon>
        <taxon>Moraxellaceae</taxon>
        <taxon>Moraxella</taxon>
    </lineage>
</organism>
<reference evidence="1 3" key="1">
    <citation type="submission" date="2016-05" db="EMBL/GenBank/DDBJ databases">
        <title>Draft genome sequence of Moraxella nonliquefaciens CCUG 348T.</title>
        <authorList>
            <person name="Salva-Serra F."/>
            <person name="Engstrom-Jakobsson H."/>
            <person name="Thorell K."/>
            <person name="Gonzales-Siles L."/>
            <person name="Karlsson R."/>
            <person name="Boulund F."/>
            <person name="Engstrand L."/>
            <person name="Kristiansson E."/>
            <person name="Moore E."/>
        </authorList>
    </citation>
    <scope>NUCLEOTIDE SEQUENCE [LARGE SCALE GENOMIC DNA]</scope>
    <source>
        <strain evidence="1 3">CCUG 348</strain>
    </source>
</reference>
<evidence type="ECO:0000313" key="1">
    <source>
        <dbReference type="EMBL" id="OBX87098.1"/>
    </source>
</evidence>
<accession>A0A1B8QRW7</accession>
<protein>
    <submittedName>
        <fullName evidence="1">Uncharacterized protein</fullName>
    </submittedName>
</protein>
<proteinExistence type="predicted"/>
<evidence type="ECO:0000313" key="4">
    <source>
        <dbReference type="Proteomes" id="UP000594834"/>
    </source>
</evidence>
<dbReference type="AlphaFoldDB" id="A0A1B8QRW7"/>
<dbReference type="STRING" id="478.A7456_08030"/>
<sequence length="81" mass="9108">MSAQSPKMHTPNLVDNNIDRICQLFPHCISEKAKTDARGNIIKDKNGYPITQRGIDFELLKQELSHTIIDLGHGRNAVLLN</sequence>
<dbReference type="EMBL" id="LXTW01000003">
    <property type="protein sequence ID" value="OBX87098.1"/>
    <property type="molecule type" value="Genomic_DNA"/>
</dbReference>
<dbReference type="EMBL" id="CP065728">
    <property type="protein sequence ID" value="QPT44288.1"/>
    <property type="molecule type" value="Genomic_DNA"/>
</dbReference>
<reference evidence="2 4" key="2">
    <citation type="submission" date="2020-12" db="EMBL/GenBank/DDBJ databases">
        <title>FDA dAtabase for Regulatory Grade micrObial Sequences (FDA-ARGOS): Supporting development and validation of Infectious Disease Dx tests.</title>
        <authorList>
            <person name="Sproer C."/>
            <person name="Gronow S."/>
            <person name="Severitt S."/>
            <person name="Schroder I."/>
            <person name="Tallon L."/>
            <person name="Sadzewicz L."/>
            <person name="Zhao X."/>
            <person name="Boylan J."/>
            <person name="Ott S."/>
            <person name="Bowen H."/>
            <person name="Vavikolanu K."/>
            <person name="Mehta A."/>
            <person name="Aluvathingal J."/>
            <person name="Nadendla S."/>
            <person name="Lowell S."/>
            <person name="Myers T."/>
            <person name="Yan Y."/>
            <person name="Sichtig H."/>
        </authorList>
    </citation>
    <scope>NUCLEOTIDE SEQUENCE [LARGE SCALE GENOMIC DNA]</scope>
    <source>
        <strain evidence="2 4">FDAARGOS_869</strain>
    </source>
</reference>
<evidence type="ECO:0000313" key="2">
    <source>
        <dbReference type="EMBL" id="QPT44288.1"/>
    </source>
</evidence>
<evidence type="ECO:0000313" key="3">
    <source>
        <dbReference type="Proteomes" id="UP000092575"/>
    </source>
</evidence>